<evidence type="ECO:0000313" key="10">
    <source>
        <dbReference type="Proteomes" id="UP001326613"/>
    </source>
</evidence>
<evidence type="ECO:0000256" key="3">
    <source>
        <dbReference type="ARBA" id="ARBA00022679"/>
    </source>
</evidence>
<dbReference type="GO" id="GO:0016740">
    <property type="term" value="F:transferase activity"/>
    <property type="evidence" value="ECO:0007669"/>
    <property type="project" value="UniProtKB-KW"/>
</dbReference>
<feature type="transmembrane region" description="Helical" evidence="7">
    <location>
        <begin position="473"/>
        <end position="496"/>
    </location>
</feature>
<evidence type="ECO:0000259" key="8">
    <source>
        <dbReference type="Pfam" id="PF13632"/>
    </source>
</evidence>
<feature type="transmembrane region" description="Helical" evidence="7">
    <location>
        <begin position="508"/>
        <end position="527"/>
    </location>
</feature>
<evidence type="ECO:0000256" key="2">
    <source>
        <dbReference type="ARBA" id="ARBA00022676"/>
    </source>
</evidence>
<organism evidence="9 10">
    <name type="scientific">Candidatus Trichorickettsia mobilis</name>
    <dbReference type="NCBI Taxonomy" id="1346319"/>
    <lineage>
        <taxon>Bacteria</taxon>
        <taxon>Pseudomonadati</taxon>
        <taxon>Pseudomonadota</taxon>
        <taxon>Alphaproteobacteria</taxon>
        <taxon>Rickettsiales</taxon>
        <taxon>Rickettsiaceae</taxon>
        <taxon>Rickettsieae</taxon>
        <taxon>Candidatus Trichorickettsia</taxon>
    </lineage>
</organism>
<protein>
    <submittedName>
        <fullName evidence="9">Glycosyl transferase 2 family protein</fullName>
    </submittedName>
</protein>
<dbReference type="Gene3D" id="3.90.550.10">
    <property type="entry name" value="Spore Coat Polysaccharide Biosynthesis Protein SpsA, Chain A"/>
    <property type="match status" value="1"/>
</dbReference>
<dbReference type="PANTHER" id="PTHR43867">
    <property type="entry name" value="CELLULOSE SYNTHASE CATALYTIC SUBUNIT A [UDP-FORMING]"/>
    <property type="match status" value="1"/>
</dbReference>
<dbReference type="Proteomes" id="UP001326613">
    <property type="component" value="Chromosome"/>
</dbReference>
<evidence type="ECO:0000313" key="9">
    <source>
        <dbReference type="EMBL" id="WPY01423.1"/>
    </source>
</evidence>
<dbReference type="RefSeq" id="WP_323738197.1">
    <property type="nucleotide sequence ID" value="NZ_CP112932.1"/>
</dbReference>
<dbReference type="PANTHER" id="PTHR43867:SF2">
    <property type="entry name" value="CELLULOSE SYNTHASE CATALYTIC SUBUNIT A [UDP-FORMING]"/>
    <property type="match status" value="1"/>
</dbReference>
<evidence type="ECO:0000256" key="4">
    <source>
        <dbReference type="ARBA" id="ARBA00022692"/>
    </source>
</evidence>
<feature type="transmembrane region" description="Helical" evidence="7">
    <location>
        <begin position="440"/>
        <end position="467"/>
    </location>
</feature>
<dbReference type="SUPFAM" id="SSF53448">
    <property type="entry name" value="Nucleotide-diphospho-sugar transferases"/>
    <property type="match status" value="1"/>
</dbReference>
<evidence type="ECO:0000256" key="1">
    <source>
        <dbReference type="ARBA" id="ARBA00004141"/>
    </source>
</evidence>
<keyword evidence="2" id="KW-0328">Glycosyltransferase</keyword>
<dbReference type="InterPro" id="IPR029044">
    <property type="entry name" value="Nucleotide-diphossugar_trans"/>
</dbReference>
<evidence type="ECO:0000256" key="7">
    <source>
        <dbReference type="SAM" id="Phobius"/>
    </source>
</evidence>
<dbReference type="InterPro" id="IPR050321">
    <property type="entry name" value="Glycosyltr_2/OpgH_subfam"/>
</dbReference>
<keyword evidence="4 7" id="KW-0812">Transmembrane</keyword>
<comment type="subcellular location">
    <subcellularLocation>
        <location evidence="1">Membrane</location>
        <topology evidence="1">Multi-pass membrane protein</topology>
    </subcellularLocation>
</comment>
<reference evidence="9 10" key="1">
    <citation type="submission" date="2022-10" db="EMBL/GenBank/DDBJ databases">
        <title>Host association and intracellularity evolved multiple times independently in the Rickettsiales.</title>
        <authorList>
            <person name="Castelli M."/>
            <person name="Nardi T."/>
            <person name="Gammuto L."/>
            <person name="Bellinzona G."/>
            <person name="Sabaneyeva E."/>
            <person name="Potekhin A."/>
            <person name="Serra V."/>
            <person name="Petroni G."/>
            <person name="Sassera D."/>
        </authorList>
    </citation>
    <scope>NUCLEOTIDE SEQUENCE [LARGE SCALE GENOMIC DNA]</scope>
    <source>
        <strain evidence="9 10">Kr 154-4</strain>
    </source>
</reference>
<dbReference type="Pfam" id="PF13632">
    <property type="entry name" value="Glyco_trans_2_3"/>
    <property type="match status" value="1"/>
</dbReference>
<gene>
    <name evidence="9" type="ORF">Trichorick_01335</name>
</gene>
<evidence type="ECO:0000256" key="5">
    <source>
        <dbReference type="ARBA" id="ARBA00022989"/>
    </source>
</evidence>
<sequence>MDRNIINNLDNELTINIVSQKHGIKIIDANTSIKVINYQNIAKYVNQGFFVYIDHNGQQFIAVNNCNILPNLLNSTLKITLIKKHDFHLILEQNFSHLNTVKAKYWLDFITFTPTTKNINFLKITIGFNILFFSCLFESTTIFHLLNNLCYFTQNMLKIFLFKQSIINNCDLLIPLSQNDRASRIKLPTYTILVPLYQEAAKLESIINSLVSLNYPKHLLDIKIIIEADDYLLVNLLANYNLPFYIQVLIVPYSIPRTKPKALNYAITYARGEYVTIYDAEDQPEPDQLLKVVNAFQQLPKEFACIQAKLSFYNAHENLLTKFFSIEYTIWFEYLLKGLSLYNFPVPLGGTSNHFKADILRIIGYWDAYNVTEDAELGIRLYAHGYKTHIIDSYTFEEAPITIDNWINQRSRWIKGFIQTFAIFVAYKPKRTTFTYLQIIVTYIFIGLSTYSFYCFPWLIIIVIINSNPTIDYLWLINSFFALVYSYSAALYALYANNKSENKKRFHLLDYLGLIFWPLYFILHSVASYKAMWEIIRKPFAWNKTQHGISTQDNDKLLINVDQDS</sequence>
<feature type="domain" description="Glycosyltransferase 2-like" evidence="8">
    <location>
        <begin position="274"/>
        <end position="477"/>
    </location>
</feature>
<dbReference type="InterPro" id="IPR001173">
    <property type="entry name" value="Glyco_trans_2-like"/>
</dbReference>
<name>A0ABZ0UUU0_9RICK</name>
<keyword evidence="6 7" id="KW-0472">Membrane</keyword>
<evidence type="ECO:0000256" key="6">
    <source>
        <dbReference type="ARBA" id="ARBA00023136"/>
    </source>
</evidence>
<keyword evidence="10" id="KW-1185">Reference proteome</keyword>
<dbReference type="CDD" id="cd06427">
    <property type="entry name" value="CESA_like_2"/>
    <property type="match status" value="1"/>
</dbReference>
<dbReference type="EMBL" id="CP112932">
    <property type="protein sequence ID" value="WPY01423.1"/>
    <property type="molecule type" value="Genomic_DNA"/>
</dbReference>
<proteinExistence type="predicted"/>
<accession>A0ABZ0UUU0</accession>
<keyword evidence="3 9" id="KW-0808">Transferase</keyword>
<keyword evidence="5 7" id="KW-1133">Transmembrane helix</keyword>